<organism evidence="1 3">
    <name type="scientific">Macrostomum lignano</name>
    <dbReference type="NCBI Taxonomy" id="282301"/>
    <lineage>
        <taxon>Eukaryota</taxon>
        <taxon>Metazoa</taxon>
        <taxon>Spiralia</taxon>
        <taxon>Lophotrochozoa</taxon>
        <taxon>Platyhelminthes</taxon>
        <taxon>Rhabditophora</taxon>
        <taxon>Macrostomorpha</taxon>
        <taxon>Macrostomida</taxon>
        <taxon>Macrostomidae</taxon>
        <taxon>Macrostomum</taxon>
    </lineage>
</organism>
<sequence>MSDEASEVAADPADIQLENSSCRSLSRRAGFGLTGRISMGPSAKSLRELLFTVPSLRIYANVAFTLKSLQFEAKSSNDPSGRQKALIQLTCEPVHTEILRSLSDIQDKLGESVYVEVKLTSQGKGGATRLDVFTGRIDLTSQMRSNILEEDPMVPVTLRVRLVHVVGGDCDSGKVARTFGHLTMTTISELVQKAFDDE</sequence>
<dbReference type="EMBL" id="NIVC01000433">
    <property type="protein sequence ID" value="PAA83116.1"/>
    <property type="molecule type" value="Genomic_DNA"/>
</dbReference>
<evidence type="ECO:0000313" key="2">
    <source>
        <dbReference type="EMBL" id="PAA88711.1"/>
    </source>
</evidence>
<gene>
    <name evidence="2" type="ORF">BOX15_Mlig008011g1</name>
    <name evidence="1" type="ORF">BOX15_Mlig008011g2</name>
</gene>
<dbReference type="AlphaFoldDB" id="A0A267GAV9"/>
<accession>A0A267GAV9</accession>
<protein>
    <submittedName>
        <fullName evidence="1">Uncharacterized protein</fullName>
    </submittedName>
</protein>
<comment type="caution">
    <text evidence="1">The sequence shown here is derived from an EMBL/GenBank/DDBJ whole genome shotgun (WGS) entry which is preliminary data.</text>
</comment>
<keyword evidence="3" id="KW-1185">Reference proteome</keyword>
<evidence type="ECO:0000313" key="3">
    <source>
        <dbReference type="Proteomes" id="UP000215902"/>
    </source>
</evidence>
<proteinExistence type="predicted"/>
<dbReference type="Proteomes" id="UP000215902">
    <property type="component" value="Unassembled WGS sequence"/>
</dbReference>
<reference evidence="1 3" key="1">
    <citation type="submission" date="2017-06" db="EMBL/GenBank/DDBJ databases">
        <title>A platform for efficient transgenesis in Macrostomum lignano, a flatworm model organism for stem cell research.</title>
        <authorList>
            <person name="Berezikov E."/>
        </authorList>
    </citation>
    <scope>NUCLEOTIDE SEQUENCE [LARGE SCALE GENOMIC DNA]</scope>
    <source>
        <strain evidence="1">DV1</strain>
        <tissue evidence="1">Whole organism</tissue>
    </source>
</reference>
<name>A0A267GAV9_9PLAT</name>
<evidence type="ECO:0000313" key="1">
    <source>
        <dbReference type="EMBL" id="PAA83116.1"/>
    </source>
</evidence>
<dbReference type="EMBL" id="NIVC01000177">
    <property type="protein sequence ID" value="PAA88711.1"/>
    <property type="molecule type" value="Genomic_DNA"/>
</dbReference>